<evidence type="ECO:0000256" key="1">
    <source>
        <dbReference type="ARBA" id="ARBA00005964"/>
    </source>
</evidence>
<reference evidence="7" key="1">
    <citation type="submission" date="2022-11" db="UniProtKB">
        <authorList>
            <consortium name="WormBaseParasite"/>
        </authorList>
    </citation>
    <scope>IDENTIFICATION</scope>
</reference>
<keyword evidence="6" id="KW-1185">Reference proteome</keyword>
<dbReference type="PROSITE" id="PS00122">
    <property type="entry name" value="CARBOXYLESTERASE_B_1"/>
    <property type="match status" value="1"/>
</dbReference>
<dbReference type="OMA" id="EHRAETI"/>
<sequence>MFLNFRFIFLYLHLLTIFAELAEERCGPVKVSTGIIEGLKISGEGKVAAEACGYLGVPYAESPIGDLRFSKTEPKKPWEGILEAKEYKPACWQNASLSPQKLISEDCLYMNIYVGLRCRSRTGSKCPVIFYVHGGAYEFDSVHNFRSEAIVENFASRDIVFVIFGYRLGVFGFWSTGTKHALGNWAFYDMIEALKWTKREIANFGGDPSRITVAGHSSGAHAAAMLTLTNATKGLFDQALIMSESASKYKTLGNNLTDYRNVAIRVGCWPKSEKWGSMRNYDRKYEQVVNCMRKVHPADLVNGINEVRCCDENYDTVTPEQISNFIHKHFANCEFPPRLMFPRNDGPEGLFPLPIQRMQTFRRPIKTMIGTTINEQGHLNLGFRSANPVSLHRLCEFLINDKIYNAHQIQSGILECKKNFILFNQFHERSYSQSNFTVWTRLQTSMFQEYNYFAPILRELWSLVRQKATVYLYSFDYERHEPAVFPYHSRDLCYVLGYKPEFEFSGNDYILQGQFLGLIRNFVKYGNPTPKKSAESEVFNIKWLPVEIWSDSARYLSINRPNLEIKEAYHKNADYFWNYVAKIGPKNLMTRINKKSMCLKNLLNDE</sequence>
<dbReference type="InterPro" id="IPR002018">
    <property type="entry name" value="CarbesteraseB"/>
</dbReference>
<evidence type="ECO:0000256" key="3">
    <source>
        <dbReference type="ARBA" id="ARBA00022801"/>
    </source>
</evidence>
<name>A0A915HWA0_ROMCU</name>
<dbReference type="InterPro" id="IPR029058">
    <property type="entry name" value="AB_hydrolase_fold"/>
</dbReference>
<dbReference type="SUPFAM" id="SSF53474">
    <property type="entry name" value="alpha/beta-Hydrolases"/>
    <property type="match status" value="1"/>
</dbReference>
<keyword evidence="4" id="KW-0732">Signal</keyword>
<dbReference type="Proteomes" id="UP000887565">
    <property type="component" value="Unplaced"/>
</dbReference>
<dbReference type="Gene3D" id="3.40.50.1820">
    <property type="entry name" value="alpha/beta hydrolase"/>
    <property type="match status" value="1"/>
</dbReference>
<dbReference type="GO" id="GO:0052689">
    <property type="term" value="F:carboxylic ester hydrolase activity"/>
    <property type="evidence" value="ECO:0007669"/>
    <property type="project" value="UniProtKB-KW"/>
</dbReference>
<evidence type="ECO:0000313" key="7">
    <source>
        <dbReference type="WBParaSite" id="nRc.2.0.1.t05698-RA"/>
    </source>
</evidence>
<dbReference type="PANTHER" id="PTHR11559">
    <property type="entry name" value="CARBOXYLESTERASE"/>
    <property type="match status" value="1"/>
</dbReference>
<feature type="signal peptide" evidence="4">
    <location>
        <begin position="1"/>
        <end position="21"/>
    </location>
</feature>
<dbReference type="EC" id="3.1.1.-" evidence="4"/>
<dbReference type="Pfam" id="PF00135">
    <property type="entry name" value="COesterase"/>
    <property type="match status" value="1"/>
</dbReference>
<dbReference type="WBParaSite" id="nRc.2.0.1.t05698-RA">
    <property type="protein sequence ID" value="nRc.2.0.1.t05698-RA"/>
    <property type="gene ID" value="nRc.2.0.1.g05698"/>
</dbReference>
<dbReference type="InterPro" id="IPR050309">
    <property type="entry name" value="Type-B_Carboxylest/Lipase"/>
</dbReference>
<keyword evidence="3 4" id="KW-0378">Hydrolase</keyword>
<evidence type="ECO:0000256" key="4">
    <source>
        <dbReference type="RuleBase" id="RU361235"/>
    </source>
</evidence>
<keyword evidence="2" id="KW-0719">Serine esterase</keyword>
<proteinExistence type="inferred from homology"/>
<feature type="chain" id="PRO_5038172275" description="Carboxylic ester hydrolase" evidence="4">
    <location>
        <begin position="22"/>
        <end position="606"/>
    </location>
</feature>
<feature type="domain" description="Carboxylesterase type B" evidence="5">
    <location>
        <begin position="29"/>
        <end position="577"/>
    </location>
</feature>
<accession>A0A915HWA0</accession>
<evidence type="ECO:0000256" key="2">
    <source>
        <dbReference type="ARBA" id="ARBA00022487"/>
    </source>
</evidence>
<evidence type="ECO:0000313" key="6">
    <source>
        <dbReference type="Proteomes" id="UP000887565"/>
    </source>
</evidence>
<protein>
    <recommendedName>
        <fullName evidence="4">Carboxylic ester hydrolase</fullName>
        <ecNumber evidence="4">3.1.1.-</ecNumber>
    </recommendedName>
</protein>
<comment type="similarity">
    <text evidence="1 4">Belongs to the type-B carboxylesterase/lipase family.</text>
</comment>
<organism evidence="6 7">
    <name type="scientific">Romanomermis culicivorax</name>
    <name type="common">Nematode worm</name>
    <dbReference type="NCBI Taxonomy" id="13658"/>
    <lineage>
        <taxon>Eukaryota</taxon>
        <taxon>Metazoa</taxon>
        <taxon>Ecdysozoa</taxon>
        <taxon>Nematoda</taxon>
        <taxon>Enoplea</taxon>
        <taxon>Dorylaimia</taxon>
        <taxon>Mermithida</taxon>
        <taxon>Mermithoidea</taxon>
        <taxon>Mermithidae</taxon>
        <taxon>Romanomermis</taxon>
    </lineage>
</organism>
<dbReference type="AlphaFoldDB" id="A0A915HWA0"/>
<evidence type="ECO:0000259" key="5">
    <source>
        <dbReference type="Pfam" id="PF00135"/>
    </source>
</evidence>
<dbReference type="InterPro" id="IPR019826">
    <property type="entry name" value="Carboxylesterase_B_AS"/>
</dbReference>